<reference evidence="2" key="1">
    <citation type="submission" date="2018-05" db="EMBL/GenBank/DDBJ databases">
        <authorList>
            <person name="Lanie J.A."/>
            <person name="Ng W.-L."/>
            <person name="Kazmierczak K.M."/>
            <person name="Andrzejewski T.M."/>
            <person name="Davidsen T.M."/>
            <person name="Wayne K.J."/>
            <person name="Tettelin H."/>
            <person name="Glass J.I."/>
            <person name="Rusch D."/>
            <person name="Podicherti R."/>
            <person name="Tsui H.-C.T."/>
            <person name="Winkler M.E."/>
        </authorList>
    </citation>
    <scope>NUCLEOTIDE SEQUENCE</scope>
</reference>
<evidence type="ECO:0000256" key="1">
    <source>
        <dbReference type="SAM" id="Phobius"/>
    </source>
</evidence>
<keyword evidence="1" id="KW-0812">Transmembrane</keyword>
<gene>
    <name evidence="2" type="ORF">METZ01_LOCUS116859</name>
</gene>
<proteinExistence type="predicted"/>
<accession>A0A381XGZ3</accession>
<dbReference type="AlphaFoldDB" id="A0A381XGZ3"/>
<sequence length="110" mass="11883">MLLPGIKTRKGDALNISMSRYSLDLALPAPASEGRLILLGATVGALLSWVFFRVPVSGWEIIEIETVEVILYVGAIGAVSVLTVLREGRQVIRCSMAIVLGSVAILLYWN</sequence>
<name>A0A381XGZ3_9ZZZZ</name>
<organism evidence="2">
    <name type="scientific">marine metagenome</name>
    <dbReference type="NCBI Taxonomy" id="408172"/>
    <lineage>
        <taxon>unclassified sequences</taxon>
        <taxon>metagenomes</taxon>
        <taxon>ecological metagenomes</taxon>
    </lineage>
</organism>
<feature type="transmembrane region" description="Helical" evidence="1">
    <location>
        <begin position="66"/>
        <end position="84"/>
    </location>
</feature>
<dbReference type="EMBL" id="UINC01015149">
    <property type="protein sequence ID" value="SVA64005.1"/>
    <property type="molecule type" value="Genomic_DNA"/>
</dbReference>
<feature type="transmembrane region" description="Helical" evidence="1">
    <location>
        <begin position="91"/>
        <end position="109"/>
    </location>
</feature>
<evidence type="ECO:0000313" key="2">
    <source>
        <dbReference type="EMBL" id="SVA64005.1"/>
    </source>
</evidence>
<feature type="non-terminal residue" evidence="2">
    <location>
        <position position="110"/>
    </location>
</feature>
<keyword evidence="1" id="KW-0472">Membrane</keyword>
<keyword evidence="1" id="KW-1133">Transmembrane helix</keyword>
<protein>
    <submittedName>
        <fullName evidence="2">Uncharacterized protein</fullName>
    </submittedName>
</protein>
<feature type="transmembrane region" description="Helical" evidence="1">
    <location>
        <begin position="36"/>
        <end position="54"/>
    </location>
</feature>